<comment type="caution">
    <text evidence="2">The sequence shown here is derived from an EMBL/GenBank/DDBJ whole genome shotgun (WGS) entry which is preliminary data.</text>
</comment>
<dbReference type="SMART" id="SM00205">
    <property type="entry name" value="THN"/>
    <property type="match status" value="1"/>
</dbReference>
<dbReference type="AlphaFoldDB" id="A0A8H4RJH7"/>
<evidence type="ECO:0000313" key="3">
    <source>
        <dbReference type="Proteomes" id="UP000566819"/>
    </source>
</evidence>
<dbReference type="Pfam" id="PF00314">
    <property type="entry name" value="Thaumatin"/>
    <property type="match status" value="1"/>
</dbReference>
<dbReference type="InterPro" id="IPR037176">
    <property type="entry name" value="Osmotin/thaumatin-like_sf"/>
</dbReference>
<feature type="region of interest" description="Disordered" evidence="1">
    <location>
        <begin position="1"/>
        <end position="36"/>
    </location>
</feature>
<gene>
    <name evidence="2" type="ORF">G7Y89_g8876</name>
</gene>
<name>A0A8H4RJH7_9HELO</name>
<protein>
    <submittedName>
        <fullName evidence="2">Uncharacterized protein</fullName>
    </submittedName>
</protein>
<dbReference type="SUPFAM" id="SSF49870">
    <property type="entry name" value="Osmotin, thaumatin-like protein"/>
    <property type="match status" value="1"/>
</dbReference>
<dbReference type="Gene3D" id="2.60.110.10">
    <property type="entry name" value="Thaumatin"/>
    <property type="match status" value="1"/>
</dbReference>
<reference evidence="2 3" key="1">
    <citation type="submission" date="2020-03" db="EMBL/GenBank/DDBJ databases">
        <title>Draft Genome Sequence of Cudoniella acicularis.</title>
        <authorList>
            <person name="Buettner E."/>
            <person name="Kellner H."/>
        </authorList>
    </citation>
    <scope>NUCLEOTIDE SEQUENCE [LARGE SCALE GENOMIC DNA]</scope>
    <source>
        <strain evidence="2 3">DSM 108380</strain>
    </source>
</reference>
<proteinExistence type="predicted"/>
<dbReference type="PANTHER" id="PTHR31048">
    <property type="entry name" value="OS03G0233200 PROTEIN"/>
    <property type="match status" value="1"/>
</dbReference>
<sequence length="759" mass="82261">MSSTTSIDLPPLQNPKPVPNSRTAPPERKARQNPGFSFITIGDPSEAKSRARKKAVRSHVAYLQHFNEYKEWTQQRKMASRTQVEVKKSRQEIIIETEDINIFRSDGECNCGETASSNPCPHVKSGTVIKRASYTSTPMMISSMFSMDRVSSGLRVDPFKTYPVPFESFMPQIVDHYLVQMAVDIPELDVGTPGLLRSAWFPFAMSEPAVFLVILLLAASNYVSVRGESSDIPNLLLLKQKAIRCINEALRDPRRAKTCQLVGAVAKMASYEAMYGTYESYSIHMQGLTKMLELKGGFENLSLNGLLSRICLWIDNNSAFLHNSPNRFFEISIADPNPGHFIDEQTILITLDQDMHEVHPAAAYHTNLKFDHNLSPHHRPAKWGPPTKRDGNVPLKVTNNCAEKIWPGIGTQAGTGPGQGGFELDSGDSQTLMVSGDWQGRVWGRTNCSFNVDGTGASNLNGNNGGGAACDSGDCGGVLDCVITGVTPVTLAEFDLVGGVGNKHTFYDISLVDGYNLPLGIVYIPGDNPKLQTIPPNLTNAACIGTAGFLDPPAPSSTTDDGVNSSYPIPWEPKQDNSAVASWCPWDLLAMQPTKPGDGVYPYPDSNIERPIFDPCFSACSKTNAPSDCCTGAYSDRSKCQPNMYATAAKAVCPDAYSYAFDDDTSTFIIPTGGGWEVVFCPAGRSTNILATFMQQLQDLGGAGAATKAIKEDCQNMTIILEAAKRSGGERSRGELGVGEMGSMSLGALVVVVAWAVLW</sequence>
<dbReference type="InterPro" id="IPR001938">
    <property type="entry name" value="Thaumatin"/>
</dbReference>
<dbReference type="InterPro" id="IPR021858">
    <property type="entry name" value="Fun_TF"/>
</dbReference>
<accession>A0A8H4RJH7</accession>
<dbReference type="OrthoDB" id="430315at2759"/>
<dbReference type="PRINTS" id="PR00347">
    <property type="entry name" value="THAUMATIN"/>
</dbReference>
<evidence type="ECO:0000256" key="1">
    <source>
        <dbReference type="SAM" id="MobiDB-lite"/>
    </source>
</evidence>
<dbReference type="Pfam" id="PF11951">
    <property type="entry name" value="Fungal_trans_2"/>
    <property type="match status" value="1"/>
</dbReference>
<evidence type="ECO:0000313" key="2">
    <source>
        <dbReference type="EMBL" id="KAF4629272.1"/>
    </source>
</evidence>
<organism evidence="2 3">
    <name type="scientific">Cudoniella acicularis</name>
    <dbReference type="NCBI Taxonomy" id="354080"/>
    <lineage>
        <taxon>Eukaryota</taxon>
        <taxon>Fungi</taxon>
        <taxon>Dikarya</taxon>
        <taxon>Ascomycota</taxon>
        <taxon>Pezizomycotina</taxon>
        <taxon>Leotiomycetes</taxon>
        <taxon>Helotiales</taxon>
        <taxon>Tricladiaceae</taxon>
        <taxon>Cudoniella</taxon>
    </lineage>
</organism>
<keyword evidence="3" id="KW-1185">Reference proteome</keyword>
<dbReference type="EMBL" id="JAAMPI010000699">
    <property type="protein sequence ID" value="KAF4629272.1"/>
    <property type="molecule type" value="Genomic_DNA"/>
</dbReference>
<dbReference type="Proteomes" id="UP000566819">
    <property type="component" value="Unassembled WGS sequence"/>
</dbReference>
<dbReference type="PROSITE" id="PS51367">
    <property type="entry name" value="THAUMATIN_2"/>
    <property type="match status" value="1"/>
</dbReference>